<protein>
    <submittedName>
        <fullName evidence="1">Uncharacterized protein</fullName>
    </submittedName>
</protein>
<proteinExistence type="predicted"/>
<organism evidence="1 2">
    <name type="scientific">Beutenbergia cavernae (strain ATCC BAA-8 / DSM 12333 / CCUG 43141 / JCM 11478 / NBRC 16432 / NCIMB 13614 / HKI 0122)</name>
    <dbReference type="NCBI Taxonomy" id="471853"/>
    <lineage>
        <taxon>Bacteria</taxon>
        <taxon>Bacillati</taxon>
        <taxon>Actinomycetota</taxon>
        <taxon>Actinomycetes</taxon>
        <taxon>Micrococcales</taxon>
        <taxon>Beutenbergiaceae</taxon>
        <taxon>Beutenbergia</taxon>
    </lineage>
</organism>
<dbReference type="AlphaFoldDB" id="C5BWD7"/>
<evidence type="ECO:0000313" key="1">
    <source>
        <dbReference type="EMBL" id="ACQ78595.1"/>
    </source>
</evidence>
<dbReference type="RefSeq" id="WP_012725375.1">
    <property type="nucleotide sequence ID" value="NC_012669.1"/>
</dbReference>
<dbReference type="STRING" id="471853.Bcav_0331"/>
<gene>
    <name evidence="1" type="ordered locus">Bcav_0331</name>
</gene>
<dbReference type="eggNOG" id="ENOG5030BAT">
    <property type="taxonomic scope" value="Bacteria"/>
</dbReference>
<dbReference type="EMBL" id="CP001618">
    <property type="protein sequence ID" value="ACQ78595.1"/>
    <property type="molecule type" value="Genomic_DNA"/>
</dbReference>
<dbReference type="HOGENOM" id="CLU_1228600_0_0_11"/>
<name>C5BWD7_BEUC1</name>
<keyword evidence="2" id="KW-1185">Reference proteome</keyword>
<dbReference type="Proteomes" id="UP000007962">
    <property type="component" value="Chromosome"/>
</dbReference>
<accession>C5BWD7</accession>
<dbReference type="KEGG" id="bcv:Bcav_0331"/>
<reference evidence="1 2" key="1">
    <citation type="journal article" date="2009" name="Stand. Genomic Sci.">
        <title>Complete genome sequence of Beutenbergia cavernae type strain (HKI 0122).</title>
        <authorList>
            <person name="Land M."/>
            <person name="Pukall R."/>
            <person name="Abt B."/>
            <person name="Goker M."/>
            <person name="Rohde M."/>
            <person name="Glavina Del Rio T."/>
            <person name="Tice H."/>
            <person name="Copeland A."/>
            <person name="Cheng J.F."/>
            <person name="Lucas S."/>
            <person name="Chen F."/>
            <person name="Nolan M."/>
            <person name="Bruce D."/>
            <person name="Goodwin L."/>
            <person name="Pitluck S."/>
            <person name="Ivanova N."/>
            <person name="Mavromatis K."/>
            <person name="Ovchinnikova G."/>
            <person name="Pati A."/>
            <person name="Chen A."/>
            <person name="Palaniappan K."/>
            <person name="Hauser L."/>
            <person name="Chang Y.J."/>
            <person name="Jefferies C.C."/>
            <person name="Saunders E."/>
            <person name="Brettin T."/>
            <person name="Detter J.C."/>
            <person name="Han C."/>
            <person name="Chain P."/>
            <person name="Bristow J."/>
            <person name="Eisen J.A."/>
            <person name="Markowitz V."/>
            <person name="Hugenholtz P."/>
            <person name="Kyrpides N.C."/>
            <person name="Klenk H.P."/>
            <person name="Lapidus A."/>
        </authorList>
    </citation>
    <scope>NUCLEOTIDE SEQUENCE [LARGE SCALE GENOMIC DNA]</scope>
    <source>
        <strain evidence="2">ATCC BAA-8 / DSM 12333 / NBRC 16432</strain>
    </source>
</reference>
<evidence type="ECO:0000313" key="2">
    <source>
        <dbReference type="Proteomes" id="UP000007962"/>
    </source>
</evidence>
<sequence length="233" mass="24804">MSDDAPIDIMPMLAKGKHRSPRKGACFMELASYLAGEAWSDHPACTHRLLASMARLVNDLTNDAARPRLAPLIPSVIGLTSADLRWDAGIALRAATTALPIAAAERQNTLAVGIIAAERALAVLDGHPVDELTPRGRAALARAPRAAAWAVDFCAGAPVRPERFGDRAAAAIISSSVQGIAEAAVPDSDDRLYDLLDETIAECRRWADLEERARQELTPDMWAAVCKPAVLAG</sequence>